<dbReference type="AlphaFoldDB" id="A0A7J5ZN62"/>
<keyword evidence="1" id="KW-0479">Metal-binding</keyword>
<keyword evidence="1" id="KW-0862">Zinc</keyword>
<name>A0A7J5ZN62_AMEME</name>
<sequence length="96" mass="10924">MDDAQVQAVSCYLCSLSYTSQIDLHKHIRRYHYEEYKRLLQSGEFSNPVFSKQPPLHSTVTPLINKCRKKTIPAHSVGRVLLTGVISDNTSAFTQE</sequence>
<evidence type="ECO:0000313" key="4">
    <source>
        <dbReference type="Proteomes" id="UP000593565"/>
    </source>
</evidence>
<dbReference type="InterPro" id="IPR013087">
    <property type="entry name" value="Znf_C2H2_type"/>
</dbReference>
<protein>
    <recommendedName>
        <fullName evidence="2">C2H2-type domain-containing protein</fullName>
    </recommendedName>
</protein>
<evidence type="ECO:0000259" key="2">
    <source>
        <dbReference type="PROSITE" id="PS50157"/>
    </source>
</evidence>
<accession>A0A7J5ZN62</accession>
<comment type="caution">
    <text evidence="3">The sequence shown here is derived from an EMBL/GenBank/DDBJ whole genome shotgun (WGS) entry which is preliminary data.</text>
</comment>
<gene>
    <name evidence="3" type="ORF">AMELA_G00283470</name>
</gene>
<evidence type="ECO:0000313" key="3">
    <source>
        <dbReference type="EMBL" id="KAF4071219.1"/>
    </source>
</evidence>
<organism evidence="3 4">
    <name type="scientific">Ameiurus melas</name>
    <name type="common">Black bullhead</name>
    <name type="synonym">Silurus melas</name>
    <dbReference type="NCBI Taxonomy" id="219545"/>
    <lineage>
        <taxon>Eukaryota</taxon>
        <taxon>Metazoa</taxon>
        <taxon>Chordata</taxon>
        <taxon>Craniata</taxon>
        <taxon>Vertebrata</taxon>
        <taxon>Euteleostomi</taxon>
        <taxon>Actinopterygii</taxon>
        <taxon>Neopterygii</taxon>
        <taxon>Teleostei</taxon>
        <taxon>Ostariophysi</taxon>
        <taxon>Siluriformes</taxon>
        <taxon>Ictaluridae</taxon>
        <taxon>Ameiurus</taxon>
    </lineage>
</organism>
<dbReference type="GO" id="GO:0008270">
    <property type="term" value="F:zinc ion binding"/>
    <property type="evidence" value="ECO:0007669"/>
    <property type="project" value="UniProtKB-KW"/>
</dbReference>
<dbReference type="Proteomes" id="UP000593565">
    <property type="component" value="Unassembled WGS sequence"/>
</dbReference>
<dbReference type="PROSITE" id="PS00028">
    <property type="entry name" value="ZINC_FINGER_C2H2_1"/>
    <property type="match status" value="1"/>
</dbReference>
<dbReference type="PROSITE" id="PS50157">
    <property type="entry name" value="ZINC_FINGER_C2H2_2"/>
    <property type="match status" value="1"/>
</dbReference>
<reference evidence="3 4" key="1">
    <citation type="submission" date="2020-02" db="EMBL/GenBank/DDBJ databases">
        <title>A chromosome-scale genome assembly of the black bullhead catfish (Ameiurus melas).</title>
        <authorList>
            <person name="Wen M."/>
            <person name="Zham M."/>
            <person name="Cabau C."/>
            <person name="Klopp C."/>
            <person name="Donnadieu C."/>
            <person name="Roques C."/>
            <person name="Bouchez O."/>
            <person name="Lampietro C."/>
            <person name="Jouanno E."/>
            <person name="Herpin A."/>
            <person name="Louis A."/>
            <person name="Berthelot C."/>
            <person name="Parey E."/>
            <person name="Roest-Crollius H."/>
            <person name="Braasch I."/>
            <person name="Postlethwait J."/>
            <person name="Robinson-Rechavi M."/>
            <person name="Echchiki A."/>
            <person name="Begum T."/>
            <person name="Montfort J."/>
            <person name="Schartl M."/>
            <person name="Bobe J."/>
            <person name="Guiguen Y."/>
        </authorList>
    </citation>
    <scope>NUCLEOTIDE SEQUENCE [LARGE SCALE GENOMIC DNA]</scope>
    <source>
        <strain evidence="3">M_S1</strain>
        <tissue evidence="3">Blood</tissue>
    </source>
</reference>
<keyword evidence="1" id="KW-0863">Zinc-finger</keyword>
<proteinExistence type="predicted"/>
<dbReference type="EMBL" id="JAAGNN010000028">
    <property type="protein sequence ID" value="KAF4071219.1"/>
    <property type="molecule type" value="Genomic_DNA"/>
</dbReference>
<feature type="domain" description="C2H2-type" evidence="2">
    <location>
        <begin position="9"/>
        <end position="37"/>
    </location>
</feature>
<evidence type="ECO:0000256" key="1">
    <source>
        <dbReference type="PROSITE-ProRule" id="PRU00042"/>
    </source>
</evidence>
<feature type="non-terminal residue" evidence="3">
    <location>
        <position position="96"/>
    </location>
</feature>
<keyword evidence="4" id="KW-1185">Reference proteome</keyword>